<proteinExistence type="predicted"/>
<dbReference type="Proteomes" id="UP000076154">
    <property type="component" value="Unassembled WGS sequence"/>
</dbReference>
<name>A0A369J718_HYPMA</name>
<dbReference type="AlphaFoldDB" id="A0A369J718"/>
<organism evidence="2 3">
    <name type="scientific">Hypsizygus marmoreus</name>
    <name type="common">White beech mushroom</name>
    <name type="synonym">Agaricus marmoreus</name>
    <dbReference type="NCBI Taxonomy" id="39966"/>
    <lineage>
        <taxon>Eukaryota</taxon>
        <taxon>Fungi</taxon>
        <taxon>Dikarya</taxon>
        <taxon>Basidiomycota</taxon>
        <taxon>Agaricomycotina</taxon>
        <taxon>Agaricomycetes</taxon>
        <taxon>Agaricomycetidae</taxon>
        <taxon>Agaricales</taxon>
        <taxon>Tricholomatineae</taxon>
        <taxon>Lyophyllaceae</taxon>
        <taxon>Hypsizygus</taxon>
    </lineage>
</organism>
<gene>
    <name evidence="2" type="ORF">Hypma_004160</name>
</gene>
<evidence type="ECO:0000256" key="1">
    <source>
        <dbReference type="SAM" id="MobiDB-lite"/>
    </source>
</evidence>
<reference evidence="2" key="1">
    <citation type="submission" date="2018-04" db="EMBL/GenBank/DDBJ databases">
        <title>Whole genome sequencing of Hypsizygus marmoreus.</title>
        <authorList>
            <person name="Choi I.-G."/>
            <person name="Min B."/>
            <person name="Kim J.-G."/>
            <person name="Kim S."/>
            <person name="Oh Y.-L."/>
            <person name="Kong W.-S."/>
            <person name="Park H."/>
            <person name="Jeong J."/>
            <person name="Song E.-S."/>
        </authorList>
    </citation>
    <scope>NUCLEOTIDE SEQUENCE [LARGE SCALE GENOMIC DNA]</scope>
    <source>
        <strain evidence="2">51987-8</strain>
    </source>
</reference>
<sequence>MEFDHNQPSDTTLIGESPTSAKTGQKSRSLIPVVNSRNNAQSIIYMAREEQYNCQLEVKAATTQLHHALVEAKAARLRLVKAKTQLIKADFQVGETRLIVQACGFGDVLRPHVDRERLFGVRMGNEYIVTASDTELCAVLD</sequence>
<feature type="region of interest" description="Disordered" evidence="1">
    <location>
        <begin position="1"/>
        <end position="29"/>
    </location>
</feature>
<evidence type="ECO:0000313" key="3">
    <source>
        <dbReference type="Proteomes" id="UP000076154"/>
    </source>
</evidence>
<accession>A0A369J718</accession>
<evidence type="ECO:0000313" key="2">
    <source>
        <dbReference type="EMBL" id="RDB15503.1"/>
    </source>
</evidence>
<keyword evidence="3" id="KW-1185">Reference proteome</keyword>
<comment type="caution">
    <text evidence="2">The sequence shown here is derived from an EMBL/GenBank/DDBJ whole genome shotgun (WGS) entry which is preliminary data.</text>
</comment>
<feature type="compositionally biased region" description="Polar residues" evidence="1">
    <location>
        <begin position="8"/>
        <end position="28"/>
    </location>
</feature>
<dbReference type="InParanoid" id="A0A369J718"/>
<dbReference type="EMBL" id="LUEZ02000158">
    <property type="protein sequence ID" value="RDB15503.1"/>
    <property type="molecule type" value="Genomic_DNA"/>
</dbReference>
<protein>
    <submittedName>
        <fullName evidence="2">Uncharacterized protein</fullName>
    </submittedName>
</protein>